<evidence type="ECO:0000256" key="7">
    <source>
        <dbReference type="ARBA" id="ARBA00023033"/>
    </source>
</evidence>
<keyword evidence="5" id="KW-0521">NADP</keyword>
<dbReference type="Proteomes" id="UP001627154">
    <property type="component" value="Unassembled WGS sequence"/>
</dbReference>
<keyword evidence="7 8" id="KW-0503">Monooxygenase</keyword>
<dbReference type="InterPro" id="IPR050346">
    <property type="entry name" value="FMO-like"/>
</dbReference>
<dbReference type="PIRSF" id="PIRSF000332">
    <property type="entry name" value="FMO"/>
    <property type="match status" value="1"/>
</dbReference>
<organism evidence="9 10">
    <name type="scientific">Trichogramma kaykai</name>
    <dbReference type="NCBI Taxonomy" id="54128"/>
    <lineage>
        <taxon>Eukaryota</taxon>
        <taxon>Metazoa</taxon>
        <taxon>Ecdysozoa</taxon>
        <taxon>Arthropoda</taxon>
        <taxon>Hexapoda</taxon>
        <taxon>Insecta</taxon>
        <taxon>Pterygota</taxon>
        <taxon>Neoptera</taxon>
        <taxon>Endopterygota</taxon>
        <taxon>Hymenoptera</taxon>
        <taxon>Apocrita</taxon>
        <taxon>Proctotrupomorpha</taxon>
        <taxon>Chalcidoidea</taxon>
        <taxon>Trichogrammatidae</taxon>
        <taxon>Trichogramma</taxon>
    </lineage>
</organism>
<dbReference type="GO" id="GO:0050660">
    <property type="term" value="F:flavin adenine dinucleotide binding"/>
    <property type="evidence" value="ECO:0007669"/>
    <property type="project" value="UniProtKB-ARBA"/>
</dbReference>
<protein>
    <recommendedName>
        <fullName evidence="8">Flavin-containing monooxygenase</fullName>
        <ecNumber evidence="8">1.-.-.-</ecNumber>
    </recommendedName>
</protein>
<keyword evidence="3 8" id="KW-0285">Flavoprotein</keyword>
<dbReference type="InterPro" id="IPR036188">
    <property type="entry name" value="FAD/NAD-bd_sf"/>
</dbReference>
<comment type="caution">
    <text evidence="9">The sequence shown here is derived from an EMBL/GenBank/DDBJ whole genome shotgun (WGS) entry which is preliminary data.</text>
</comment>
<evidence type="ECO:0000256" key="5">
    <source>
        <dbReference type="ARBA" id="ARBA00022857"/>
    </source>
</evidence>
<sequence>MSEKIKVCVIGAGAAGLCAARHLAGDPDTFEFVLFEKSTDVGGTWTYVEEVGQDNYGLPIHSSMYKNLRTNLPKEIMSFPDFPEIKTDGMDSCLLHSDILKYLKDYSQHFQLHAFIKFETLIERVKLVTVNNEEKWKVDTHELTTSKKESLYFDAVMICNGHYFDPYIPNIHGLDKFNGEVIHSHNYRIPEAFLDKKVIVLGASSSGIDIAFELTGKASHVYLSHNNCRLSIADSDGFTQVQGIDRFENDKFILKDKTAIAADVLMLCTGYKFSYPFLDDNCGISVNDNYVSPLYKHLINITCPTMCFIGIPTVVVPFPMFHMQVQYFLSVLKGKRLPSKDDQIADSNSLIANGTVAKRHAHKLSHNQWAYNDDLAQDGQFPALPDYYRSGYEAWWTKKRTNLRDYKKFCLVIDKKDDGSSSVQVVDPRN</sequence>
<dbReference type="EC" id="1.-.-.-" evidence="8"/>
<dbReference type="Pfam" id="PF00743">
    <property type="entry name" value="FMO-like"/>
    <property type="match status" value="2"/>
</dbReference>
<evidence type="ECO:0000256" key="6">
    <source>
        <dbReference type="ARBA" id="ARBA00023002"/>
    </source>
</evidence>
<dbReference type="PRINTS" id="PR00370">
    <property type="entry name" value="FMOXYGENASE"/>
</dbReference>
<dbReference type="SUPFAM" id="SSF51905">
    <property type="entry name" value="FAD/NAD(P)-binding domain"/>
    <property type="match status" value="2"/>
</dbReference>
<dbReference type="Gene3D" id="3.50.50.60">
    <property type="entry name" value="FAD/NAD(P)-binding domain"/>
    <property type="match status" value="2"/>
</dbReference>
<evidence type="ECO:0000313" key="10">
    <source>
        <dbReference type="Proteomes" id="UP001627154"/>
    </source>
</evidence>
<dbReference type="PANTHER" id="PTHR23023">
    <property type="entry name" value="DIMETHYLANILINE MONOOXYGENASE"/>
    <property type="match status" value="1"/>
</dbReference>
<reference evidence="9 10" key="1">
    <citation type="journal article" date="2024" name="bioRxiv">
        <title>A reference genome for Trichogramma kaykai: A tiny desert-dwelling parasitoid wasp with competing sex-ratio distorters.</title>
        <authorList>
            <person name="Culotta J."/>
            <person name="Lindsey A.R."/>
        </authorList>
    </citation>
    <scope>NUCLEOTIDE SEQUENCE [LARGE SCALE GENOMIC DNA]</scope>
    <source>
        <strain evidence="9 10">KSX58</strain>
    </source>
</reference>
<dbReference type="FunFam" id="3.50.50.60:FF:000138">
    <property type="entry name" value="Flavin-containing monooxygenase"/>
    <property type="match status" value="1"/>
</dbReference>
<keyword evidence="10" id="KW-1185">Reference proteome</keyword>
<dbReference type="GO" id="GO:0016709">
    <property type="term" value="F:oxidoreductase activity, acting on paired donors, with incorporation or reduction of molecular oxygen, NAD(P)H as one donor, and incorporation of one atom of oxygen"/>
    <property type="evidence" value="ECO:0007669"/>
    <property type="project" value="UniProtKB-ARBA"/>
</dbReference>
<evidence type="ECO:0000256" key="4">
    <source>
        <dbReference type="ARBA" id="ARBA00022827"/>
    </source>
</evidence>
<keyword evidence="4 8" id="KW-0274">FAD</keyword>
<comment type="similarity">
    <text evidence="2 8">Belongs to the FMO family.</text>
</comment>
<comment type="cofactor">
    <cofactor evidence="1 8">
        <name>FAD</name>
        <dbReference type="ChEBI" id="CHEBI:57692"/>
    </cofactor>
</comment>
<dbReference type="InterPro" id="IPR020946">
    <property type="entry name" value="Flavin_mOase-like"/>
</dbReference>
<evidence type="ECO:0000256" key="1">
    <source>
        <dbReference type="ARBA" id="ARBA00001974"/>
    </source>
</evidence>
<dbReference type="EMBL" id="JBJJXI010000159">
    <property type="protein sequence ID" value="KAL3385212.1"/>
    <property type="molecule type" value="Genomic_DNA"/>
</dbReference>
<dbReference type="InterPro" id="IPR000960">
    <property type="entry name" value="Flavin_mOase"/>
</dbReference>
<accession>A0ABD2VXT3</accession>
<proteinExistence type="inferred from homology"/>
<name>A0ABD2VXT3_9HYME</name>
<gene>
    <name evidence="9" type="ORF">TKK_019200</name>
</gene>
<keyword evidence="6 8" id="KW-0560">Oxidoreductase</keyword>
<dbReference type="AlphaFoldDB" id="A0ABD2VXT3"/>
<evidence type="ECO:0000256" key="8">
    <source>
        <dbReference type="RuleBase" id="RU361177"/>
    </source>
</evidence>
<evidence type="ECO:0000256" key="3">
    <source>
        <dbReference type="ARBA" id="ARBA00022630"/>
    </source>
</evidence>
<evidence type="ECO:0000256" key="2">
    <source>
        <dbReference type="ARBA" id="ARBA00009183"/>
    </source>
</evidence>
<evidence type="ECO:0000313" key="9">
    <source>
        <dbReference type="EMBL" id="KAL3385212.1"/>
    </source>
</evidence>